<protein>
    <submittedName>
        <fullName evidence="1">Uncharacterized protein</fullName>
    </submittedName>
</protein>
<gene>
    <name evidence="1" type="ORF">KIN20_017996</name>
</gene>
<comment type="caution">
    <text evidence="1">The sequence shown here is derived from an EMBL/GenBank/DDBJ whole genome shotgun (WGS) entry which is preliminary data.</text>
</comment>
<proteinExistence type="predicted"/>
<reference evidence="1" key="1">
    <citation type="submission" date="2021-06" db="EMBL/GenBank/DDBJ databases">
        <title>Parelaphostrongylus tenuis whole genome reference sequence.</title>
        <authorList>
            <person name="Garwood T.J."/>
            <person name="Larsen P.A."/>
            <person name="Fountain-Jones N.M."/>
            <person name="Garbe J.R."/>
            <person name="Macchietto M.G."/>
            <person name="Kania S.A."/>
            <person name="Gerhold R.W."/>
            <person name="Richards J.E."/>
            <person name="Wolf T.M."/>
        </authorList>
    </citation>
    <scope>NUCLEOTIDE SEQUENCE</scope>
    <source>
        <strain evidence="1">MNPRO001-30</strain>
        <tissue evidence="1">Meninges</tissue>
    </source>
</reference>
<name>A0AAD5MMB3_PARTN</name>
<dbReference type="Proteomes" id="UP001196413">
    <property type="component" value="Unassembled WGS sequence"/>
</dbReference>
<dbReference type="EMBL" id="JAHQIW010003596">
    <property type="protein sequence ID" value="KAJ1359303.1"/>
    <property type="molecule type" value="Genomic_DNA"/>
</dbReference>
<sequence length="72" mass="8767">MTSFSHFTHCLSTMAIDENRFVRIFRKEKRNAEKAARGAKRDVKRTMHNVENAFRPPWYQRAWDRIKRPFAR</sequence>
<organism evidence="1 2">
    <name type="scientific">Parelaphostrongylus tenuis</name>
    <name type="common">Meningeal worm</name>
    <dbReference type="NCBI Taxonomy" id="148309"/>
    <lineage>
        <taxon>Eukaryota</taxon>
        <taxon>Metazoa</taxon>
        <taxon>Ecdysozoa</taxon>
        <taxon>Nematoda</taxon>
        <taxon>Chromadorea</taxon>
        <taxon>Rhabditida</taxon>
        <taxon>Rhabditina</taxon>
        <taxon>Rhabditomorpha</taxon>
        <taxon>Strongyloidea</taxon>
        <taxon>Metastrongylidae</taxon>
        <taxon>Parelaphostrongylus</taxon>
    </lineage>
</organism>
<evidence type="ECO:0000313" key="2">
    <source>
        <dbReference type="Proteomes" id="UP001196413"/>
    </source>
</evidence>
<evidence type="ECO:0000313" key="1">
    <source>
        <dbReference type="EMBL" id="KAJ1359303.1"/>
    </source>
</evidence>
<dbReference type="AlphaFoldDB" id="A0AAD5MMB3"/>
<keyword evidence="2" id="KW-1185">Reference proteome</keyword>
<accession>A0AAD5MMB3</accession>